<proteinExistence type="predicted"/>
<feature type="transmembrane region" description="Helical" evidence="2">
    <location>
        <begin position="219"/>
        <end position="238"/>
    </location>
</feature>
<feature type="transmembrane region" description="Helical" evidence="2">
    <location>
        <begin position="20"/>
        <end position="41"/>
    </location>
</feature>
<keyword evidence="2" id="KW-0472">Membrane</keyword>
<dbReference type="EMBL" id="LS483468">
    <property type="protein sequence ID" value="SQI28292.1"/>
    <property type="molecule type" value="Genomic_DNA"/>
</dbReference>
<evidence type="ECO:0000256" key="2">
    <source>
        <dbReference type="SAM" id="Phobius"/>
    </source>
</evidence>
<dbReference type="Pfam" id="PF04240">
    <property type="entry name" value="Caroten_synth"/>
    <property type="match status" value="1"/>
</dbReference>
<dbReference type="STRING" id="1219011.GCA_001895045_01117"/>
<evidence type="ECO:0000256" key="1">
    <source>
        <dbReference type="SAM" id="MobiDB-lite"/>
    </source>
</evidence>
<feature type="transmembrane region" description="Helical" evidence="2">
    <location>
        <begin position="189"/>
        <end position="207"/>
    </location>
</feature>
<dbReference type="Proteomes" id="UP000249091">
    <property type="component" value="Chromosome 1"/>
</dbReference>
<dbReference type="PANTHER" id="PTHR39419:SF1">
    <property type="entry name" value="SLL0814 PROTEIN"/>
    <property type="match status" value="1"/>
</dbReference>
<dbReference type="KEGG" id="rcr:NCTC10994_00036"/>
<evidence type="ECO:0000313" key="3">
    <source>
        <dbReference type="EMBL" id="SQI28292.1"/>
    </source>
</evidence>
<protein>
    <submittedName>
        <fullName evidence="3">Caratenoid biosynthesis protein</fullName>
    </submittedName>
</protein>
<dbReference type="InterPro" id="IPR007354">
    <property type="entry name" value="CruF-like"/>
</dbReference>
<name>A0A2X4U238_9NOCA</name>
<dbReference type="PANTHER" id="PTHR39419">
    <property type="entry name" value="SLL0814 PROTEIN"/>
    <property type="match status" value="1"/>
</dbReference>
<keyword evidence="2" id="KW-1133">Transmembrane helix</keyword>
<reference evidence="3 4" key="1">
    <citation type="submission" date="2018-06" db="EMBL/GenBank/DDBJ databases">
        <authorList>
            <consortium name="Pathogen Informatics"/>
            <person name="Doyle S."/>
        </authorList>
    </citation>
    <scope>NUCLEOTIDE SEQUENCE [LARGE SCALE GENOMIC DNA]</scope>
    <source>
        <strain evidence="3 4">NCTC10994</strain>
    </source>
</reference>
<keyword evidence="4" id="KW-1185">Reference proteome</keyword>
<feature type="transmembrane region" description="Helical" evidence="2">
    <location>
        <begin position="48"/>
        <end position="67"/>
    </location>
</feature>
<feature type="transmembrane region" description="Helical" evidence="2">
    <location>
        <begin position="250"/>
        <end position="268"/>
    </location>
</feature>
<feature type="compositionally biased region" description="Low complexity" evidence="1">
    <location>
        <begin position="280"/>
        <end position="289"/>
    </location>
</feature>
<feature type="region of interest" description="Disordered" evidence="1">
    <location>
        <begin position="270"/>
        <end position="289"/>
    </location>
</feature>
<evidence type="ECO:0000313" key="4">
    <source>
        <dbReference type="Proteomes" id="UP000249091"/>
    </source>
</evidence>
<dbReference type="AlphaFoldDB" id="A0A2X4U238"/>
<gene>
    <name evidence="3" type="ORF">NCTC10994_00036</name>
</gene>
<accession>A0A2X4U238</accession>
<organism evidence="3 4">
    <name type="scientific">Rhodococcus coprophilus</name>
    <dbReference type="NCBI Taxonomy" id="38310"/>
    <lineage>
        <taxon>Bacteria</taxon>
        <taxon>Bacillati</taxon>
        <taxon>Actinomycetota</taxon>
        <taxon>Actinomycetes</taxon>
        <taxon>Mycobacteriales</taxon>
        <taxon>Nocardiaceae</taxon>
        <taxon>Rhodococcus</taxon>
    </lineage>
</organism>
<keyword evidence="2" id="KW-0812">Transmembrane</keyword>
<sequence length="289" mass="30129">METVLGVSTVRSERTSPRSLTAVPIVIAAAAVVAQIAYPLTGGAARDGVTVAVVVLLAAAALTHAAIHRGVCWATMLLVVSAGGGFASEVIGTATGYPYGCYAYAVDRLGPALADVPLVVPLAWTAGLYPVWCVATRITRAAPGRVAAVTVGMLGWDLYLDPQMVADGQWTWCNGGGLPGIAHIPLTNYAGWVVVAAAMAVALLAFEARSPRPAPRHDAVPIALFLWTWLGSALAHSVFLDAPELRFSSIYGLVVMGVLGVPLLRSLVPSSPDETDRRLAAATRMARRP</sequence>